<keyword evidence="4" id="KW-0630">Potassium</keyword>
<dbReference type="Proteomes" id="UP000002601">
    <property type="component" value="Chromosome"/>
</dbReference>
<feature type="domain" description="RCK C-terminal" evidence="8">
    <location>
        <begin position="142"/>
        <end position="227"/>
    </location>
</feature>
<keyword evidence="5" id="KW-0520">NAD</keyword>
<evidence type="ECO:0000313" key="9">
    <source>
        <dbReference type="EMBL" id="ACS80040.1"/>
    </source>
</evidence>
<keyword evidence="6" id="KW-0406">Ion transport</keyword>
<dbReference type="PRINTS" id="PR00335">
    <property type="entry name" value="KUPTAKETRKA"/>
</dbReference>
<dbReference type="NCBIfam" id="NF007031">
    <property type="entry name" value="PRK09496.1-2"/>
    <property type="match status" value="1"/>
</dbReference>
<dbReference type="GO" id="GO:0015079">
    <property type="term" value="F:potassium ion transmembrane transporter activity"/>
    <property type="evidence" value="ECO:0007669"/>
    <property type="project" value="InterPro"/>
</dbReference>
<dbReference type="OrthoDB" id="9775180at2"/>
<dbReference type="InterPro" id="IPR050721">
    <property type="entry name" value="Trk_Ktr_HKT_K-transport"/>
</dbReference>
<dbReference type="PANTHER" id="PTHR43833">
    <property type="entry name" value="POTASSIUM CHANNEL PROTEIN 2-RELATED-RELATED"/>
    <property type="match status" value="1"/>
</dbReference>
<evidence type="ECO:0000256" key="2">
    <source>
        <dbReference type="ARBA" id="ARBA00022448"/>
    </source>
</evidence>
<keyword evidence="3" id="KW-0633">Potassium transport</keyword>
<dbReference type="Gene3D" id="3.30.70.1450">
    <property type="entry name" value="Regulator of K+ conductance, C-terminal domain"/>
    <property type="match status" value="2"/>
</dbReference>
<dbReference type="EMBL" id="CP001649">
    <property type="protein sequence ID" value="ACS80040.1"/>
    <property type="molecule type" value="Genomic_DNA"/>
</dbReference>
<dbReference type="STRING" id="526222.Desal_1980"/>
<dbReference type="Pfam" id="PF02080">
    <property type="entry name" value="TrkA_C"/>
    <property type="match status" value="2"/>
</dbReference>
<dbReference type="InterPro" id="IPR006036">
    <property type="entry name" value="K_uptake_TrkA"/>
</dbReference>
<organism evidence="9 10">
    <name type="scientific">Maridesulfovibrio salexigens (strain ATCC 14822 / DSM 2638 / NCIMB 8403 / VKM B-1763)</name>
    <name type="common">Desulfovibrio salexigens</name>
    <dbReference type="NCBI Taxonomy" id="526222"/>
    <lineage>
        <taxon>Bacteria</taxon>
        <taxon>Pseudomonadati</taxon>
        <taxon>Thermodesulfobacteriota</taxon>
        <taxon>Desulfovibrionia</taxon>
        <taxon>Desulfovibrionales</taxon>
        <taxon>Desulfovibrionaceae</taxon>
        <taxon>Maridesulfovibrio</taxon>
    </lineage>
</organism>
<accession>C6BV65</accession>
<keyword evidence="2" id="KW-0813">Transport</keyword>
<dbReference type="Gene3D" id="3.40.50.720">
    <property type="entry name" value="NAD(P)-binding Rossmann-like Domain"/>
    <property type="match status" value="2"/>
</dbReference>
<evidence type="ECO:0000259" key="8">
    <source>
        <dbReference type="PROSITE" id="PS51202"/>
    </source>
</evidence>
<dbReference type="InterPro" id="IPR036721">
    <property type="entry name" value="RCK_C_sf"/>
</dbReference>
<evidence type="ECO:0000259" key="7">
    <source>
        <dbReference type="PROSITE" id="PS51201"/>
    </source>
</evidence>
<evidence type="ECO:0000256" key="1">
    <source>
        <dbReference type="ARBA" id="ARBA00017378"/>
    </source>
</evidence>
<evidence type="ECO:0000256" key="3">
    <source>
        <dbReference type="ARBA" id="ARBA00022538"/>
    </source>
</evidence>
<dbReference type="PANTHER" id="PTHR43833:SF5">
    <property type="entry name" value="TRK SYSTEM POTASSIUM UPTAKE PROTEIN TRKA"/>
    <property type="match status" value="1"/>
</dbReference>
<feature type="domain" description="RCK C-terminal" evidence="8">
    <location>
        <begin position="369"/>
        <end position="450"/>
    </location>
</feature>
<dbReference type="KEGG" id="dsa:Desal_1980"/>
<keyword evidence="10" id="KW-1185">Reference proteome</keyword>
<proteinExistence type="predicted"/>
<evidence type="ECO:0000256" key="4">
    <source>
        <dbReference type="ARBA" id="ARBA00022958"/>
    </source>
</evidence>
<reference evidence="9 10" key="1">
    <citation type="submission" date="2009-06" db="EMBL/GenBank/DDBJ databases">
        <title>Complete sequence of Desulfovibrio salexigens DSM 2638.</title>
        <authorList>
            <consortium name="US DOE Joint Genome Institute"/>
            <person name="Lucas S."/>
            <person name="Copeland A."/>
            <person name="Lapidus A."/>
            <person name="Glavina del Rio T."/>
            <person name="Tice H."/>
            <person name="Bruce D."/>
            <person name="Goodwin L."/>
            <person name="Pitluck S."/>
            <person name="Munk A.C."/>
            <person name="Brettin T."/>
            <person name="Detter J.C."/>
            <person name="Han C."/>
            <person name="Tapia R."/>
            <person name="Larimer F."/>
            <person name="Land M."/>
            <person name="Hauser L."/>
            <person name="Kyrpides N."/>
            <person name="Anderson I."/>
            <person name="Wall J.D."/>
            <person name="Arkin A.P."/>
            <person name="Dehal P."/>
            <person name="Chivian D."/>
            <person name="Giles B."/>
            <person name="Hazen T.C."/>
        </authorList>
    </citation>
    <scope>NUCLEOTIDE SEQUENCE [LARGE SCALE GENOMIC DNA]</scope>
    <source>
        <strain evidence="10">ATCC 14822 / DSM 2638 / NCIMB 8403 / VKM B-1763</strain>
    </source>
</reference>
<protein>
    <recommendedName>
        <fullName evidence="1">Trk system potassium uptake protein TrkA</fullName>
    </recommendedName>
</protein>
<dbReference type="GO" id="GO:0005886">
    <property type="term" value="C:plasma membrane"/>
    <property type="evidence" value="ECO:0007669"/>
    <property type="project" value="InterPro"/>
</dbReference>
<dbReference type="InterPro" id="IPR036291">
    <property type="entry name" value="NAD(P)-bd_dom_sf"/>
</dbReference>
<evidence type="ECO:0000313" key="10">
    <source>
        <dbReference type="Proteomes" id="UP000002601"/>
    </source>
</evidence>
<dbReference type="Pfam" id="PF02254">
    <property type="entry name" value="TrkA_N"/>
    <property type="match status" value="2"/>
</dbReference>
<dbReference type="NCBIfam" id="NF007041">
    <property type="entry name" value="PRK09496.3-4"/>
    <property type="match status" value="1"/>
</dbReference>
<dbReference type="HOGENOM" id="CLU_046525_0_2_7"/>
<dbReference type="InterPro" id="IPR003148">
    <property type="entry name" value="RCK_N"/>
</dbReference>
<feature type="domain" description="RCK N-terminal" evidence="7">
    <location>
        <begin position="232"/>
        <end position="349"/>
    </location>
</feature>
<dbReference type="RefSeq" id="WP_015851856.1">
    <property type="nucleotide sequence ID" value="NC_012881.1"/>
</dbReference>
<dbReference type="NCBIfam" id="NF007032">
    <property type="entry name" value="PRK09496.1-4"/>
    <property type="match status" value="1"/>
</dbReference>
<name>C6BV65_MARSD</name>
<dbReference type="PROSITE" id="PS51201">
    <property type="entry name" value="RCK_N"/>
    <property type="match status" value="2"/>
</dbReference>
<dbReference type="SUPFAM" id="SSF51735">
    <property type="entry name" value="NAD(P)-binding Rossmann-fold domains"/>
    <property type="match status" value="2"/>
</dbReference>
<dbReference type="InterPro" id="IPR006037">
    <property type="entry name" value="RCK_C"/>
</dbReference>
<sequence>MRVIIVGAGEVGFNVARRLSGENKDVVVIDMNPKALSKVSDSLDVQTIQGSGSSPEILEEAGVREADIFLAVTDKDEINLIATFLANKLKPGIIKLARIRNEDYTKYSDMFSEGDLRIDTIINPDEEVVESILRVMSVPGSVEINDFVGGKVRLIGVKLPDDSPLEGVQLMKVREQLGEDIDVVIAALVRDDELIIPGGLDTIEKGDIVYFTCMRDQQDELLQRAGILSDPIRKVLIVGGGNVGSLLARALDNKKYHTRLIDNNADRCADLSEALDRVIVLNGDGTDQDLLNEENVGELDMVISVTGDEEMNILSCLLAKNLGARKTITRINKFAYIPLIQPIGIDHLVCPRLSAINSILHFVRQGKVISAVSIKGEEAEALEAIAQEQSDIVGKPIMELNLPKGTLILCFQRGDDVIIPTGLTVIEPNDRLLIISTHKNIPKIEKALTTKLELY</sequence>
<gene>
    <name evidence="9" type="ordered locus">Desal_1980</name>
</gene>
<dbReference type="PROSITE" id="PS51202">
    <property type="entry name" value="RCK_C"/>
    <property type="match status" value="2"/>
</dbReference>
<dbReference type="SUPFAM" id="SSF116726">
    <property type="entry name" value="TrkA C-terminal domain-like"/>
    <property type="match status" value="2"/>
</dbReference>
<evidence type="ECO:0000256" key="6">
    <source>
        <dbReference type="ARBA" id="ARBA00023065"/>
    </source>
</evidence>
<feature type="domain" description="RCK N-terminal" evidence="7">
    <location>
        <begin position="1"/>
        <end position="122"/>
    </location>
</feature>
<evidence type="ECO:0000256" key="5">
    <source>
        <dbReference type="ARBA" id="ARBA00023027"/>
    </source>
</evidence>
<dbReference type="eggNOG" id="COG0569">
    <property type="taxonomic scope" value="Bacteria"/>
</dbReference>
<dbReference type="NCBIfam" id="NF007039">
    <property type="entry name" value="PRK09496.3-2"/>
    <property type="match status" value="1"/>
</dbReference>
<dbReference type="AlphaFoldDB" id="C6BV65"/>